<organism evidence="2 3">
    <name type="scientific">Alteromonas aquimaris</name>
    <dbReference type="NCBI Taxonomy" id="2998417"/>
    <lineage>
        <taxon>Bacteria</taxon>
        <taxon>Pseudomonadati</taxon>
        <taxon>Pseudomonadota</taxon>
        <taxon>Gammaproteobacteria</taxon>
        <taxon>Alteromonadales</taxon>
        <taxon>Alteromonadaceae</taxon>
        <taxon>Alteromonas/Salinimonas group</taxon>
        <taxon>Alteromonas</taxon>
    </lineage>
</organism>
<dbReference type="InterPro" id="IPR008670">
    <property type="entry name" value="CoA_reduct_LuxC"/>
</dbReference>
<dbReference type="RefSeq" id="WP_265616315.1">
    <property type="nucleotide sequence ID" value="NZ_JAPFRD010000005.1"/>
</dbReference>
<reference evidence="2" key="1">
    <citation type="submission" date="2022-11" db="EMBL/GenBank/DDBJ databases">
        <title>Alteromonas sp. nov., isolated from sea water of the Qingdao.</title>
        <authorList>
            <person name="Wang Q."/>
        </authorList>
    </citation>
    <scope>NUCLEOTIDE SEQUENCE</scope>
    <source>
        <strain evidence="2">ASW11-7</strain>
    </source>
</reference>
<proteinExistence type="predicted"/>
<sequence>MSSNLIKQLNEITDLGSLDIFSEKSLTPYDPLIISFTSALSKQLMAPESQHISELVALGFWLRENNIIKEFQHQFTCIRKPVGMVVHYTPANVDTMFVYSWICSLVCGNRNLIRLNSRLSELQNVLLNCISSVLAKPEFEAVAKTNAFIQYDKSLNELAIKISRSADARVLWGGDASVMAIRQLPIKPRCRDISFSDRYSASILNGDELSAENIKDVAEHLYRDIHPFNQQACSSPKIIFWKGSATLQPEVLNFLDKKFSTNMSVTLKNEQLVMLQSMAVEGEIRQAFTHNSLLSIEIQSGASIDVTRHNGQFSIWIVPIRRISELNDYCDDKLQTLTYWGINKEELVKFLSSTSIHGIDRLVPLGQALSFSSQWDGYSLVDQLTKIVSVE</sequence>
<keyword evidence="3" id="KW-1185">Reference proteome</keyword>
<evidence type="ECO:0000313" key="3">
    <source>
        <dbReference type="Proteomes" id="UP001142810"/>
    </source>
</evidence>
<name>A0ABT3P4C6_9ALTE</name>
<keyword evidence="1" id="KW-0521">NADP</keyword>
<comment type="caution">
    <text evidence="2">The sequence shown here is derived from an EMBL/GenBank/DDBJ whole genome shotgun (WGS) entry which is preliminary data.</text>
</comment>
<evidence type="ECO:0000313" key="2">
    <source>
        <dbReference type="EMBL" id="MCW8107608.1"/>
    </source>
</evidence>
<evidence type="ECO:0008006" key="4">
    <source>
        <dbReference type="Google" id="ProtNLM"/>
    </source>
</evidence>
<protein>
    <recommendedName>
        <fullName evidence="4">Long-chain-fatty-acyl-CoA reductase</fullName>
    </recommendedName>
</protein>
<dbReference type="InterPro" id="IPR016161">
    <property type="entry name" value="Ald_DH/histidinol_DH"/>
</dbReference>
<dbReference type="Proteomes" id="UP001142810">
    <property type="component" value="Unassembled WGS sequence"/>
</dbReference>
<accession>A0ABT3P4C6</accession>
<dbReference type="SUPFAM" id="SSF53720">
    <property type="entry name" value="ALDH-like"/>
    <property type="match status" value="1"/>
</dbReference>
<dbReference type="EMBL" id="JAPFRD010000005">
    <property type="protein sequence ID" value="MCW8107608.1"/>
    <property type="molecule type" value="Genomic_DNA"/>
</dbReference>
<dbReference type="Pfam" id="PF05893">
    <property type="entry name" value="LuxC"/>
    <property type="match status" value="1"/>
</dbReference>
<gene>
    <name evidence="2" type="ORF">OPS25_03695</name>
</gene>
<evidence type="ECO:0000256" key="1">
    <source>
        <dbReference type="ARBA" id="ARBA00022857"/>
    </source>
</evidence>